<reference evidence="1 2" key="1">
    <citation type="submission" date="2019-06" db="EMBL/GenBank/DDBJ databases">
        <title>Whole genome shotgun sequence of Flavobacterium flevense NBRC 14960.</title>
        <authorList>
            <person name="Hosoyama A."/>
            <person name="Uohara A."/>
            <person name="Ohji S."/>
            <person name="Ichikawa N."/>
        </authorList>
    </citation>
    <scope>NUCLEOTIDE SEQUENCE [LARGE SCALE GENOMIC DNA]</scope>
    <source>
        <strain evidence="1 2">NBRC 14960</strain>
    </source>
</reference>
<evidence type="ECO:0008006" key="3">
    <source>
        <dbReference type="Google" id="ProtNLM"/>
    </source>
</evidence>
<comment type="caution">
    <text evidence="1">The sequence shown here is derived from an EMBL/GenBank/DDBJ whole genome shotgun (WGS) entry which is preliminary data.</text>
</comment>
<dbReference type="Pfam" id="PF14054">
    <property type="entry name" value="DUF4249"/>
    <property type="match status" value="1"/>
</dbReference>
<dbReference type="EMBL" id="BJNP01000006">
    <property type="protein sequence ID" value="GEC71318.1"/>
    <property type="molecule type" value="Genomic_DNA"/>
</dbReference>
<protein>
    <recommendedName>
        <fullName evidence="3">DUF4249 domain-containing protein</fullName>
    </recommendedName>
</protein>
<dbReference type="STRING" id="983.SAMN05443543_10981"/>
<dbReference type="PROSITE" id="PS51257">
    <property type="entry name" value="PROKAR_LIPOPROTEIN"/>
    <property type="match status" value="1"/>
</dbReference>
<organism evidence="1 2">
    <name type="scientific">Flavobacterium flevense</name>
    <dbReference type="NCBI Taxonomy" id="983"/>
    <lineage>
        <taxon>Bacteria</taxon>
        <taxon>Pseudomonadati</taxon>
        <taxon>Bacteroidota</taxon>
        <taxon>Flavobacteriia</taxon>
        <taxon>Flavobacteriales</taxon>
        <taxon>Flavobacteriaceae</taxon>
        <taxon>Flavobacterium</taxon>
    </lineage>
</organism>
<dbReference type="AlphaFoldDB" id="A0A4Y4ASU2"/>
<dbReference type="Proteomes" id="UP000316775">
    <property type="component" value="Unassembled WGS sequence"/>
</dbReference>
<sequence>MKKIIFPFLVLISLLSSCEEVVDLKLDTAAPKLVIEASVLWAKGSSGNAQKIKLTTTTGYYDTEVPIVTGANVSITNSQNTVFNFTEIPNTGEYACTNFIPKTGETYTLTIINNGETYSGTEIFQSLAPITRIEQNNEGGFTGKDIEIKTFFTDPANQENYYLYKYVYSNEATVDYSVDKDEFFDGNEFFSRSQKDDLKAGDEIELAHLGISKQYYNYMNILIGIIGGNSGGPFQTPPATVRGNIKNITNPENYPLGYFYLGEADLRRFVIQ</sequence>
<evidence type="ECO:0000313" key="1">
    <source>
        <dbReference type="EMBL" id="GEC71318.1"/>
    </source>
</evidence>
<dbReference type="OrthoDB" id="1430047at2"/>
<accession>A0A4Y4ASU2</accession>
<evidence type="ECO:0000313" key="2">
    <source>
        <dbReference type="Proteomes" id="UP000316775"/>
    </source>
</evidence>
<dbReference type="RefSeq" id="WP_073246274.1">
    <property type="nucleotide sequence ID" value="NZ_BJNP01000006.1"/>
</dbReference>
<dbReference type="InterPro" id="IPR025345">
    <property type="entry name" value="DUF4249"/>
</dbReference>
<gene>
    <name evidence="1" type="ORF">FFL01_08570</name>
</gene>
<proteinExistence type="predicted"/>
<keyword evidence="2" id="KW-1185">Reference proteome</keyword>
<name>A0A4Y4ASU2_9FLAO</name>